<keyword evidence="1" id="KW-0812">Transmembrane</keyword>
<name>A0A644XWQ6_9ZZZZ</name>
<keyword evidence="1" id="KW-0472">Membrane</keyword>
<reference evidence="2" key="1">
    <citation type="submission" date="2019-08" db="EMBL/GenBank/DDBJ databases">
        <authorList>
            <person name="Kucharzyk K."/>
            <person name="Murdoch R.W."/>
            <person name="Higgins S."/>
            <person name="Loffler F."/>
        </authorList>
    </citation>
    <scope>NUCLEOTIDE SEQUENCE</scope>
</reference>
<accession>A0A644XWQ6</accession>
<proteinExistence type="predicted"/>
<feature type="transmembrane region" description="Helical" evidence="1">
    <location>
        <begin position="81"/>
        <end position="98"/>
    </location>
</feature>
<dbReference type="EMBL" id="VSSQ01002994">
    <property type="protein sequence ID" value="MPM18494.1"/>
    <property type="molecule type" value="Genomic_DNA"/>
</dbReference>
<sequence>MNTNDIKNLLERFYGGNTSLEEEKILADFLLRQDVPDEFLSDKKLFCALNAHPVEIPDESTKAIESLIDSFKEVQPSDKKTIYWVIGIAASLALIFGVRQFQKSQQPESTLFTDTYKNPDDAYRATVNALQLFSENFSKGTESVEKANMHLGKAQKIINQSLK</sequence>
<organism evidence="2">
    <name type="scientific">bioreactor metagenome</name>
    <dbReference type="NCBI Taxonomy" id="1076179"/>
    <lineage>
        <taxon>unclassified sequences</taxon>
        <taxon>metagenomes</taxon>
        <taxon>ecological metagenomes</taxon>
    </lineage>
</organism>
<dbReference type="AlphaFoldDB" id="A0A644XWQ6"/>
<evidence type="ECO:0000256" key="1">
    <source>
        <dbReference type="SAM" id="Phobius"/>
    </source>
</evidence>
<keyword evidence="1" id="KW-1133">Transmembrane helix</keyword>
<comment type="caution">
    <text evidence="2">The sequence shown here is derived from an EMBL/GenBank/DDBJ whole genome shotgun (WGS) entry which is preliminary data.</text>
</comment>
<protein>
    <submittedName>
        <fullName evidence="2">Uncharacterized protein</fullName>
    </submittedName>
</protein>
<evidence type="ECO:0000313" key="2">
    <source>
        <dbReference type="EMBL" id="MPM18494.1"/>
    </source>
</evidence>
<gene>
    <name evidence="2" type="ORF">SDC9_64905</name>
</gene>